<organism evidence="1 2">
    <name type="scientific">Leptospira interrogans serovar Grippotyphosa str. LT2186</name>
    <dbReference type="NCBI Taxonomy" id="1001599"/>
    <lineage>
        <taxon>Bacteria</taxon>
        <taxon>Pseudomonadati</taxon>
        <taxon>Spirochaetota</taxon>
        <taxon>Spirochaetia</taxon>
        <taxon>Leptospirales</taxon>
        <taxon>Leptospiraceae</taxon>
        <taxon>Leptospira</taxon>
    </lineage>
</organism>
<dbReference type="InterPro" id="IPR000653">
    <property type="entry name" value="DegT/StrS_aminotransferase"/>
</dbReference>
<reference evidence="1 2" key="1">
    <citation type="submission" date="2013-02" db="EMBL/GenBank/DDBJ databases">
        <authorList>
            <person name="Harkins D.M."/>
            <person name="Durkin A.S."/>
            <person name="Brinkac L.M."/>
            <person name="Haft D.H."/>
            <person name="Selengut J.D."/>
            <person name="Sanka R."/>
            <person name="DePew J."/>
            <person name="Purushe J."/>
            <person name="Tulsiani S.M."/>
            <person name="Graham G.C."/>
            <person name="Burns M.-A."/>
            <person name="Dohnt M.F."/>
            <person name="Smythe L.D."/>
            <person name="McKay D.B."/>
            <person name="Craig S.B."/>
            <person name="Vinetz J.M."/>
            <person name="Sutton G.G."/>
            <person name="Nierman W.C."/>
            <person name="Fouts D.E."/>
        </authorList>
    </citation>
    <scope>NUCLEOTIDE SEQUENCE [LARGE SCALE GENOMIC DNA]</scope>
    <source>
        <strain evidence="1 2">LT2186</strain>
    </source>
</reference>
<keyword evidence="1" id="KW-0808">Transferase</keyword>
<accession>M3FVG4</accession>
<sequence>MGYNRSDFPESEQYYSEAISIPMYPSLTEEEQQEVVHRLITPIGHQTLF</sequence>
<dbReference type="GO" id="GO:0008483">
    <property type="term" value="F:transaminase activity"/>
    <property type="evidence" value="ECO:0007669"/>
    <property type="project" value="UniProtKB-KW"/>
</dbReference>
<keyword evidence="1" id="KW-0032">Aminotransferase</keyword>
<evidence type="ECO:0000313" key="2">
    <source>
        <dbReference type="Proteomes" id="UP000011776"/>
    </source>
</evidence>
<dbReference type="BioCyc" id="LINT1001599:G11K9-5546-MONOMER"/>
<dbReference type="Pfam" id="PF01041">
    <property type="entry name" value="DegT_DnrJ_EryC1"/>
    <property type="match status" value="1"/>
</dbReference>
<dbReference type="InterPro" id="IPR015424">
    <property type="entry name" value="PyrdxlP-dep_Trfase"/>
</dbReference>
<gene>
    <name evidence="1" type="ORF">LEP1GSC151_0140</name>
</gene>
<protein>
    <submittedName>
        <fullName evidence="1">DegT/DnrJ/EryC1/StrS aminotransferase domain protein</fullName>
    </submittedName>
</protein>
<dbReference type="Proteomes" id="UP000011776">
    <property type="component" value="Unassembled WGS sequence"/>
</dbReference>
<dbReference type="EMBL" id="AFME02000167">
    <property type="protein sequence ID" value="EMG11424.1"/>
    <property type="molecule type" value="Genomic_DNA"/>
</dbReference>
<dbReference type="Gene3D" id="3.90.1150.10">
    <property type="entry name" value="Aspartate Aminotransferase, domain 1"/>
    <property type="match status" value="1"/>
</dbReference>
<comment type="caution">
    <text evidence="1">The sequence shown here is derived from an EMBL/GenBank/DDBJ whole genome shotgun (WGS) entry which is preliminary data.</text>
</comment>
<dbReference type="AlphaFoldDB" id="M3FVG4"/>
<name>M3FVG4_LEPIR</name>
<proteinExistence type="predicted"/>
<dbReference type="InterPro" id="IPR015422">
    <property type="entry name" value="PyrdxlP-dep_Trfase_small"/>
</dbReference>
<dbReference type="SUPFAM" id="SSF53383">
    <property type="entry name" value="PLP-dependent transferases"/>
    <property type="match status" value="1"/>
</dbReference>
<evidence type="ECO:0000313" key="1">
    <source>
        <dbReference type="EMBL" id="EMG11424.1"/>
    </source>
</evidence>